<dbReference type="OrthoDB" id="1939598at2759"/>
<name>A0A0C2XTX3_SERVB</name>
<dbReference type="GO" id="GO:0001228">
    <property type="term" value="F:DNA-binding transcription activator activity, RNA polymerase II-specific"/>
    <property type="evidence" value="ECO:0007669"/>
    <property type="project" value="TreeGrafter"/>
</dbReference>
<comment type="subcellular location">
    <subcellularLocation>
        <location evidence="1">Nucleus</location>
    </subcellularLocation>
</comment>
<dbReference type="PROSITE" id="PS00036">
    <property type="entry name" value="BZIP_BASIC"/>
    <property type="match status" value="1"/>
</dbReference>
<dbReference type="SUPFAM" id="SSF57959">
    <property type="entry name" value="Leucine zipper domain"/>
    <property type="match status" value="1"/>
</dbReference>
<gene>
    <name evidence="8" type="ORF">M408DRAFT_33409</name>
</gene>
<keyword evidence="4" id="KW-0804">Transcription</keyword>
<dbReference type="PANTHER" id="PTHR13044:SF14">
    <property type="entry name" value="CRYPTOCEPHAL, ISOFORM A"/>
    <property type="match status" value="1"/>
</dbReference>
<protein>
    <recommendedName>
        <fullName evidence="7">BZIP domain-containing protein</fullName>
    </recommendedName>
</protein>
<dbReference type="GO" id="GO:0000977">
    <property type="term" value="F:RNA polymerase II transcription regulatory region sequence-specific DNA binding"/>
    <property type="evidence" value="ECO:0007669"/>
    <property type="project" value="TreeGrafter"/>
</dbReference>
<evidence type="ECO:0000256" key="1">
    <source>
        <dbReference type="ARBA" id="ARBA00004123"/>
    </source>
</evidence>
<dbReference type="GO" id="GO:0005634">
    <property type="term" value="C:nucleus"/>
    <property type="evidence" value="ECO:0007669"/>
    <property type="project" value="UniProtKB-SubCell"/>
</dbReference>
<reference evidence="9" key="2">
    <citation type="submission" date="2015-01" db="EMBL/GenBank/DDBJ databases">
        <title>Evolutionary Origins and Diversification of the Mycorrhizal Mutualists.</title>
        <authorList>
            <consortium name="DOE Joint Genome Institute"/>
            <consortium name="Mycorrhizal Genomics Consortium"/>
            <person name="Kohler A."/>
            <person name="Kuo A."/>
            <person name="Nagy L.G."/>
            <person name="Floudas D."/>
            <person name="Copeland A."/>
            <person name="Barry K.W."/>
            <person name="Cichocki N."/>
            <person name="Veneault-Fourrey C."/>
            <person name="LaButti K."/>
            <person name="Lindquist E.A."/>
            <person name="Lipzen A."/>
            <person name="Lundell T."/>
            <person name="Morin E."/>
            <person name="Murat C."/>
            <person name="Riley R."/>
            <person name="Ohm R."/>
            <person name="Sun H."/>
            <person name="Tunlid A."/>
            <person name="Henrissat B."/>
            <person name="Grigoriev I.V."/>
            <person name="Hibbett D.S."/>
            <person name="Martin F."/>
        </authorList>
    </citation>
    <scope>NUCLEOTIDE SEQUENCE [LARGE SCALE GENOMIC DNA]</scope>
    <source>
        <strain evidence="9">MAFF 305830</strain>
    </source>
</reference>
<accession>A0A0C2XTX3</accession>
<dbReference type="AlphaFoldDB" id="A0A0C2XTX3"/>
<feature type="domain" description="BZIP" evidence="7">
    <location>
        <begin position="6"/>
        <end position="60"/>
    </location>
</feature>
<dbReference type="STRING" id="933852.A0A0C2XTX3"/>
<proteinExistence type="predicted"/>
<keyword evidence="3" id="KW-0238">DNA-binding</keyword>
<keyword evidence="9" id="KW-1185">Reference proteome</keyword>
<reference evidence="8 9" key="1">
    <citation type="submission" date="2014-04" db="EMBL/GenBank/DDBJ databases">
        <authorList>
            <consortium name="DOE Joint Genome Institute"/>
            <person name="Kuo A."/>
            <person name="Zuccaro A."/>
            <person name="Kohler A."/>
            <person name="Nagy L.G."/>
            <person name="Floudas D."/>
            <person name="Copeland A."/>
            <person name="Barry K.W."/>
            <person name="Cichocki N."/>
            <person name="Veneault-Fourrey C."/>
            <person name="LaButti K."/>
            <person name="Lindquist E.A."/>
            <person name="Lipzen A."/>
            <person name="Lundell T."/>
            <person name="Morin E."/>
            <person name="Murat C."/>
            <person name="Sun H."/>
            <person name="Tunlid A."/>
            <person name="Henrissat B."/>
            <person name="Grigoriev I.V."/>
            <person name="Hibbett D.S."/>
            <person name="Martin F."/>
            <person name="Nordberg H.P."/>
            <person name="Cantor M.N."/>
            <person name="Hua S.X."/>
        </authorList>
    </citation>
    <scope>NUCLEOTIDE SEQUENCE [LARGE SCALE GENOMIC DNA]</scope>
    <source>
        <strain evidence="8 9">MAFF 305830</strain>
    </source>
</reference>
<keyword evidence="6" id="KW-0175">Coiled coil</keyword>
<dbReference type="InterPro" id="IPR004827">
    <property type="entry name" value="bZIP"/>
</dbReference>
<evidence type="ECO:0000256" key="6">
    <source>
        <dbReference type="SAM" id="Coils"/>
    </source>
</evidence>
<dbReference type="InterPro" id="IPR046347">
    <property type="entry name" value="bZIP_sf"/>
</dbReference>
<dbReference type="Pfam" id="PF07716">
    <property type="entry name" value="bZIP_2"/>
    <property type="match status" value="1"/>
</dbReference>
<evidence type="ECO:0000313" key="8">
    <source>
        <dbReference type="EMBL" id="KIM32347.1"/>
    </source>
</evidence>
<evidence type="ECO:0000259" key="7">
    <source>
        <dbReference type="PROSITE" id="PS50217"/>
    </source>
</evidence>
<keyword evidence="2" id="KW-0805">Transcription regulation</keyword>
<dbReference type="EMBL" id="KN824280">
    <property type="protein sequence ID" value="KIM32347.1"/>
    <property type="molecule type" value="Genomic_DNA"/>
</dbReference>
<dbReference type="PROSITE" id="PS50217">
    <property type="entry name" value="BZIP"/>
    <property type="match status" value="1"/>
</dbReference>
<feature type="non-terminal residue" evidence="8">
    <location>
        <position position="1"/>
    </location>
</feature>
<dbReference type="Gene3D" id="1.20.5.170">
    <property type="match status" value="1"/>
</dbReference>
<sequence>ALADIKRRKNTEASARFRVKKKEKMEQLEQNMTQLQQRAESLEKEAGDLRRENGWLKEMVIMKRGKGSSTSQGRP</sequence>
<evidence type="ECO:0000256" key="2">
    <source>
        <dbReference type="ARBA" id="ARBA00023015"/>
    </source>
</evidence>
<dbReference type="PANTHER" id="PTHR13044">
    <property type="entry name" value="ACTIVATING TRANSCRIPTION FACTOR ATF 4/5"/>
    <property type="match status" value="1"/>
</dbReference>
<feature type="coiled-coil region" evidence="6">
    <location>
        <begin position="18"/>
        <end position="52"/>
    </location>
</feature>
<evidence type="ECO:0000256" key="3">
    <source>
        <dbReference type="ARBA" id="ARBA00023125"/>
    </source>
</evidence>
<keyword evidence="5" id="KW-0539">Nucleus</keyword>
<evidence type="ECO:0000256" key="4">
    <source>
        <dbReference type="ARBA" id="ARBA00023163"/>
    </source>
</evidence>
<dbReference type="SMART" id="SM00338">
    <property type="entry name" value="BRLZ"/>
    <property type="match status" value="1"/>
</dbReference>
<evidence type="ECO:0000256" key="5">
    <source>
        <dbReference type="ARBA" id="ARBA00023242"/>
    </source>
</evidence>
<dbReference type="Proteomes" id="UP000054097">
    <property type="component" value="Unassembled WGS sequence"/>
</dbReference>
<feature type="non-terminal residue" evidence="8">
    <location>
        <position position="75"/>
    </location>
</feature>
<organism evidence="8 9">
    <name type="scientific">Serendipita vermifera MAFF 305830</name>
    <dbReference type="NCBI Taxonomy" id="933852"/>
    <lineage>
        <taxon>Eukaryota</taxon>
        <taxon>Fungi</taxon>
        <taxon>Dikarya</taxon>
        <taxon>Basidiomycota</taxon>
        <taxon>Agaricomycotina</taxon>
        <taxon>Agaricomycetes</taxon>
        <taxon>Sebacinales</taxon>
        <taxon>Serendipitaceae</taxon>
        <taxon>Serendipita</taxon>
    </lineage>
</organism>
<dbReference type="HOGENOM" id="CLU_193387_0_0_1"/>
<evidence type="ECO:0000313" key="9">
    <source>
        <dbReference type="Proteomes" id="UP000054097"/>
    </source>
</evidence>